<proteinExistence type="predicted"/>
<organism evidence="2 3">
    <name type="scientific">Paractinoplanes lichenicola</name>
    <dbReference type="NCBI Taxonomy" id="2802976"/>
    <lineage>
        <taxon>Bacteria</taxon>
        <taxon>Bacillati</taxon>
        <taxon>Actinomycetota</taxon>
        <taxon>Actinomycetes</taxon>
        <taxon>Micromonosporales</taxon>
        <taxon>Micromonosporaceae</taxon>
        <taxon>Paractinoplanes</taxon>
    </lineage>
</organism>
<comment type="caution">
    <text evidence="2">The sequence shown here is derived from an EMBL/GenBank/DDBJ whole genome shotgun (WGS) entry which is preliminary data.</text>
</comment>
<dbReference type="InterPro" id="IPR000835">
    <property type="entry name" value="HTH_MarR-typ"/>
</dbReference>
<reference evidence="2 3" key="1">
    <citation type="submission" date="2021-01" db="EMBL/GenBank/DDBJ databases">
        <title>Actinoplanes sp. nov. LDG1-01 isolated from lichen.</title>
        <authorList>
            <person name="Saeng-In P."/>
            <person name="Phongsopitanun W."/>
            <person name="Kanchanasin P."/>
            <person name="Yuki M."/>
            <person name="Kudo T."/>
            <person name="Ohkuma M."/>
            <person name="Tanasupawat S."/>
        </authorList>
    </citation>
    <scope>NUCLEOTIDE SEQUENCE [LARGE SCALE GENOMIC DNA]</scope>
    <source>
        <strain evidence="2 3">LDG1-01</strain>
    </source>
</reference>
<dbReference type="PANTHER" id="PTHR33164:SF43">
    <property type="entry name" value="HTH-TYPE TRANSCRIPTIONAL REPRESSOR YETL"/>
    <property type="match status" value="1"/>
</dbReference>
<dbReference type="Pfam" id="PF01047">
    <property type="entry name" value="MarR"/>
    <property type="match status" value="1"/>
</dbReference>
<evidence type="ECO:0000313" key="3">
    <source>
        <dbReference type="Proteomes" id="UP000598996"/>
    </source>
</evidence>
<dbReference type="PANTHER" id="PTHR33164">
    <property type="entry name" value="TRANSCRIPTIONAL REGULATOR, MARR FAMILY"/>
    <property type="match status" value="1"/>
</dbReference>
<evidence type="ECO:0000313" key="2">
    <source>
        <dbReference type="EMBL" id="MBL7259446.1"/>
    </source>
</evidence>
<dbReference type="Proteomes" id="UP000598996">
    <property type="component" value="Unassembled WGS sequence"/>
</dbReference>
<feature type="domain" description="HTH marR-type" evidence="1">
    <location>
        <begin position="6"/>
        <end position="136"/>
    </location>
</feature>
<dbReference type="InterPro" id="IPR036390">
    <property type="entry name" value="WH_DNA-bd_sf"/>
</dbReference>
<accession>A0ABS1VY72</accession>
<keyword evidence="3" id="KW-1185">Reference proteome</keyword>
<name>A0ABS1VY72_9ACTN</name>
<dbReference type="InterPro" id="IPR039422">
    <property type="entry name" value="MarR/SlyA-like"/>
</dbReference>
<dbReference type="SUPFAM" id="SSF46785">
    <property type="entry name" value="Winged helix' DNA-binding domain"/>
    <property type="match status" value="1"/>
</dbReference>
<dbReference type="PRINTS" id="PR00598">
    <property type="entry name" value="HTHMARR"/>
</dbReference>
<sequence length="137" mass="14467">MASTPLETLSFRLALLGAAHEASLAARLAALDLKPKHVALLSLLRSRGAESQVELAAALGVAPSLVVLLADRLAERGAIQRVRDPADRRRQSLRLTAEGARLLDAATAEAATLDDTLGLSADDRAALDRILDSLLEQ</sequence>
<dbReference type="SMART" id="SM00347">
    <property type="entry name" value="HTH_MARR"/>
    <property type="match status" value="1"/>
</dbReference>
<evidence type="ECO:0000259" key="1">
    <source>
        <dbReference type="PROSITE" id="PS50995"/>
    </source>
</evidence>
<protein>
    <submittedName>
        <fullName evidence="2">MarR family transcriptional regulator</fullName>
    </submittedName>
</protein>
<dbReference type="RefSeq" id="WP_202996147.1">
    <property type="nucleotide sequence ID" value="NZ_JAENHO010000011.1"/>
</dbReference>
<dbReference type="EMBL" id="JAENHO010000011">
    <property type="protein sequence ID" value="MBL7259446.1"/>
    <property type="molecule type" value="Genomic_DNA"/>
</dbReference>
<gene>
    <name evidence="2" type="ORF">JKJ07_34535</name>
</gene>
<dbReference type="InterPro" id="IPR036388">
    <property type="entry name" value="WH-like_DNA-bd_sf"/>
</dbReference>
<dbReference type="Gene3D" id="1.10.10.10">
    <property type="entry name" value="Winged helix-like DNA-binding domain superfamily/Winged helix DNA-binding domain"/>
    <property type="match status" value="1"/>
</dbReference>
<dbReference type="PROSITE" id="PS50995">
    <property type="entry name" value="HTH_MARR_2"/>
    <property type="match status" value="1"/>
</dbReference>